<protein>
    <recommendedName>
        <fullName evidence="1">Phage protein Gp138 N-terminal domain-containing protein</fullName>
    </recommendedName>
</protein>
<dbReference type="Gene3D" id="2.40.50.230">
    <property type="entry name" value="Gp5 N-terminal domain"/>
    <property type="match status" value="1"/>
</dbReference>
<evidence type="ECO:0000259" key="1">
    <source>
        <dbReference type="Pfam" id="PF18352"/>
    </source>
</evidence>
<dbReference type="RefSeq" id="WP_134260271.1">
    <property type="nucleotide sequence ID" value="NZ_LDIM01000012.1"/>
</dbReference>
<dbReference type="EMBL" id="SNUX01000005">
    <property type="protein sequence ID" value="TES45650.1"/>
    <property type="molecule type" value="Genomic_DNA"/>
</dbReference>
<proteinExistence type="predicted"/>
<evidence type="ECO:0000313" key="3">
    <source>
        <dbReference type="Proteomes" id="UP000298210"/>
    </source>
</evidence>
<name>A0A4Y7WE25_9BACI</name>
<dbReference type="InterPro" id="IPR037026">
    <property type="entry name" value="Vgr_OB-fold_dom_sf"/>
</dbReference>
<dbReference type="Proteomes" id="UP000298210">
    <property type="component" value="Unassembled WGS sequence"/>
</dbReference>
<reference evidence="2 3" key="1">
    <citation type="submission" date="2019-03" db="EMBL/GenBank/DDBJ databases">
        <authorList>
            <person name="Liu G."/>
        </authorList>
    </citation>
    <scope>NUCLEOTIDE SEQUENCE [LARGE SCALE GENOMIC DNA]</scope>
    <source>
        <strain evidence="2 3">DSM 19099</strain>
    </source>
</reference>
<comment type="caution">
    <text evidence="2">The sequence shown here is derived from an EMBL/GenBank/DDBJ whole genome shotgun (WGS) entry which is preliminary data.</text>
</comment>
<sequence>MNGQDAKFFERFAASICSGIHTTAPARVLSYDASKQVADLKVLFKRQGNDGSTKEYSPILSAPVLKHCEPDIKVGSVVIVSFAERSIDNLVNNQTFNPDSTRTHSINDAIVMGVWK</sequence>
<accession>A0A4Y7WE25</accession>
<dbReference type="Pfam" id="PF18352">
    <property type="entry name" value="Gp138_N"/>
    <property type="match status" value="1"/>
</dbReference>
<gene>
    <name evidence="2" type="ORF">E2L03_19910</name>
</gene>
<organism evidence="2 3">
    <name type="scientific">Shouchella lehensis</name>
    <dbReference type="NCBI Taxonomy" id="300825"/>
    <lineage>
        <taxon>Bacteria</taxon>
        <taxon>Bacillati</taxon>
        <taxon>Bacillota</taxon>
        <taxon>Bacilli</taxon>
        <taxon>Bacillales</taxon>
        <taxon>Bacillaceae</taxon>
        <taxon>Shouchella</taxon>
    </lineage>
</organism>
<evidence type="ECO:0000313" key="2">
    <source>
        <dbReference type="EMBL" id="TES45650.1"/>
    </source>
</evidence>
<feature type="domain" description="Phage protein Gp138 N-terminal" evidence="1">
    <location>
        <begin position="25"/>
        <end position="112"/>
    </location>
</feature>
<dbReference type="AlphaFoldDB" id="A0A4Y7WE25"/>
<dbReference type="InterPro" id="IPR041599">
    <property type="entry name" value="Gp138_N"/>
</dbReference>